<evidence type="ECO:0000313" key="2">
    <source>
        <dbReference type="EMBL" id="CAG2056136.1"/>
    </source>
</evidence>
<name>A0ABN7NJW2_TIMPD</name>
<feature type="region of interest" description="Disordered" evidence="1">
    <location>
        <begin position="41"/>
        <end position="63"/>
    </location>
</feature>
<dbReference type="EMBL" id="CAJPIN010003418">
    <property type="protein sequence ID" value="CAG2056136.1"/>
    <property type="molecule type" value="Genomic_DNA"/>
</dbReference>
<evidence type="ECO:0000256" key="1">
    <source>
        <dbReference type="SAM" id="MobiDB-lite"/>
    </source>
</evidence>
<proteinExistence type="predicted"/>
<keyword evidence="3" id="KW-1185">Reference proteome</keyword>
<accession>A0ABN7NJW2</accession>
<reference evidence="2" key="1">
    <citation type="submission" date="2021-03" db="EMBL/GenBank/DDBJ databases">
        <authorList>
            <person name="Tran Van P."/>
        </authorList>
    </citation>
    <scope>NUCLEOTIDE SEQUENCE</scope>
</reference>
<dbReference type="Proteomes" id="UP001153148">
    <property type="component" value="Unassembled WGS sequence"/>
</dbReference>
<evidence type="ECO:0000313" key="3">
    <source>
        <dbReference type="Proteomes" id="UP001153148"/>
    </source>
</evidence>
<gene>
    <name evidence="2" type="ORF">TPAB3V08_LOCUS3131</name>
</gene>
<protein>
    <submittedName>
        <fullName evidence="2">Uncharacterized protein</fullName>
    </submittedName>
</protein>
<organism evidence="2 3">
    <name type="scientific">Timema podura</name>
    <name type="common">Walking stick</name>
    <dbReference type="NCBI Taxonomy" id="61482"/>
    <lineage>
        <taxon>Eukaryota</taxon>
        <taxon>Metazoa</taxon>
        <taxon>Ecdysozoa</taxon>
        <taxon>Arthropoda</taxon>
        <taxon>Hexapoda</taxon>
        <taxon>Insecta</taxon>
        <taxon>Pterygota</taxon>
        <taxon>Neoptera</taxon>
        <taxon>Polyneoptera</taxon>
        <taxon>Phasmatodea</taxon>
        <taxon>Timematodea</taxon>
        <taxon>Timematoidea</taxon>
        <taxon>Timematidae</taxon>
        <taxon>Timema</taxon>
    </lineage>
</organism>
<comment type="caution">
    <text evidence="2">The sequence shown here is derived from an EMBL/GenBank/DDBJ whole genome shotgun (WGS) entry which is preliminary data.</text>
</comment>
<sequence length="80" mass="9280">MLHGAETLTLVTHTRWRPHSLLMQSSSRLFHFHVHHSSHLCHNVSQRDRNRNQSTGDKLPPGSPVIHSFIDVVRVDELKR</sequence>